<reference evidence="2 3" key="1">
    <citation type="submission" date="2016-02" db="EMBL/GenBank/DDBJ databases">
        <authorList>
            <person name="Wen L."/>
            <person name="He K."/>
            <person name="Yang H."/>
        </authorList>
    </citation>
    <scope>NUCLEOTIDE SEQUENCE [LARGE SCALE GENOMIC DNA]</scope>
    <source>
        <strain evidence="2 3">DSM 22607</strain>
    </source>
</reference>
<evidence type="ECO:0000313" key="2">
    <source>
        <dbReference type="EMBL" id="KXK66916.1"/>
    </source>
</evidence>
<name>A0A136Q8K7_9FIRM</name>
<evidence type="ECO:0000313" key="3">
    <source>
        <dbReference type="Proteomes" id="UP000070366"/>
    </source>
</evidence>
<accession>A0A136Q8K7</accession>
<feature type="compositionally biased region" description="Basic and acidic residues" evidence="1">
    <location>
        <begin position="59"/>
        <end position="68"/>
    </location>
</feature>
<dbReference type="AlphaFoldDB" id="A0A136Q8K7"/>
<gene>
    <name evidence="2" type="ORF">HMPREF3293_00220</name>
</gene>
<protein>
    <submittedName>
        <fullName evidence="2">Uncharacterized protein</fullName>
    </submittedName>
</protein>
<organism evidence="2 3">
    <name type="scientific">Christensenella minuta</name>
    <dbReference type="NCBI Taxonomy" id="626937"/>
    <lineage>
        <taxon>Bacteria</taxon>
        <taxon>Bacillati</taxon>
        <taxon>Bacillota</taxon>
        <taxon>Clostridia</taxon>
        <taxon>Christensenellales</taxon>
        <taxon>Christensenellaceae</taxon>
        <taxon>Christensenella</taxon>
    </lineage>
</organism>
<keyword evidence="3" id="KW-1185">Reference proteome</keyword>
<dbReference type="KEGG" id="cmiu:B1H56_06820"/>
<proteinExistence type="predicted"/>
<dbReference type="STRING" id="626937.HMPREF3293_00220"/>
<sequence length="77" mass="8248">MPAQRICIANPQAFLYNVKVSIKDSGFCPAGIAGNLSALQARVVCAAVQSIPRKQPLTAERREEDTVRASKRCGGAF</sequence>
<comment type="caution">
    <text evidence="2">The sequence shown here is derived from an EMBL/GenBank/DDBJ whole genome shotgun (WGS) entry which is preliminary data.</text>
</comment>
<evidence type="ECO:0000256" key="1">
    <source>
        <dbReference type="SAM" id="MobiDB-lite"/>
    </source>
</evidence>
<dbReference type="Proteomes" id="UP000070366">
    <property type="component" value="Unassembled WGS sequence"/>
</dbReference>
<feature type="region of interest" description="Disordered" evidence="1">
    <location>
        <begin position="57"/>
        <end position="77"/>
    </location>
</feature>
<dbReference type="RefSeq" id="WP_066523496.1">
    <property type="nucleotide sequence ID" value="NZ_CABMOF010000020.1"/>
</dbReference>
<dbReference type="EMBL" id="LSZW01000022">
    <property type="protein sequence ID" value="KXK66916.1"/>
    <property type="molecule type" value="Genomic_DNA"/>
</dbReference>